<dbReference type="OrthoDB" id="5313291at2"/>
<dbReference type="EMBL" id="NXLQ01000098">
    <property type="protein sequence ID" value="RDU60214.1"/>
    <property type="molecule type" value="Genomic_DNA"/>
</dbReference>
<protein>
    <submittedName>
        <fullName evidence="1">Uncharacterized protein</fullName>
    </submittedName>
</protein>
<dbReference type="Proteomes" id="UP000256379">
    <property type="component" value="Unassembled WGS sequence"/>
</dbReference>
<name>A0A3D8I643_9HELI</name>
<dbReference type="AlphaFoldDB" id="A0A3D8I643"/>
<dbReference type="RefSeq" id="WP_115543975.1">
    <property type="nucleotide sequence ID" value="NZ_NXLQ01000098.1"/>
</dbReference>
<gene>
    <name evidence="1" type="ORF">CQA53_11010</name>
</gene>
<proteinExistence type="predicted"/>
<organism evidence="1 2">
    <name type="scientific">Helicobacter didelphidarum</name>
    <dbReference type="NCBI Taxonomy" id="2040648"/>
    <lineage>
        <taxon>Bacteria</taxon>
        <taxon>Pseudomonadati</taxon>
        <taxon>Campylobacterota</taxon>
        <taxon>Epsilonproteobacteria</taxon>
        <taxon>Campylobacterales</taxon>
        <taxon>Helicobacteraceae</taxon>
        <taxon>Helicobacter</taxon>
    </lineage>
</organism>
<evidence type="ECO:0000313" key="2">
    <source>
        <dbReference type="Proteomes" id="UP000256379"/>
    </source>
</evidence>
<sequence length="332" mass="38054">MNKTKSLNFQRQEALSRREALKKLKSFSLVSLTGGLYGSLSLSYLWNHHKDSSIDSNTLGLSQDSTRADSIIVSDGITKQSTNTESKPHSMLYPHTMLLLSSYLTYSLPRLFALLHSNTPFMILLDSMHTPLLEALQGVKDNIHSINEKYAHKDVESNLDSLMQSLQHHNGLFYIHNPSVGAYTKNEDTSLQTLTQTLRNLMNDKVDIDKIGEKAGQIVKEAYAKLWFYLDMGENKQLESYLRNEVQVNPKYYTPKNITASNNTQVFSKDFLNTIKQFAEWNYRAMNYTTNLQKQMSLYSKVSLKHKQFKNIIAGNLIYDKEYIPTTIDVKD</sequence>
<comment type="caution">
    <text evidence="1">The sequence shown here is derived from an EMBL/GenBank/DDBJ whole genome shotgun (WGS) entry which is preliminary data.</text>
</comment>
<keyword evidence="2" id="KW-1185">Reference proteome</keyword>
<evidence type="ECO:0000313" key="1">
    <source>
        <dbReference type="EMBL" id="RDU60214.1"/>
    </source>
</evidence>
<reference evidence="1 2" key="1">
    <citation type="submission" date="2018-04" db="EMBL/GenBank/DDBJ databases">
        <title>Novel Campyloabacter and Helicobacter Species and Strains.</title>
        <authorList>
            <person name="Mannion A.J."/>
            <person name="Shen Z."/>
            <person name="Fox J.G."/>
        </authorList>
    </citation>
    <scope>NUCLEOTIDE SEQUENCE [LARGE SCALE GENOMIC DNA]</scope>
    <source>
        <strain evidence="1 2">MIT 17-337</strain>
    </source>
</reference>
<accession>A0A3D8I643</accession>